<accession>A0A0V1KM28</accession>
<dbReference type="Proteomes" id="UP000054721">
    <property type="component" value="Unassembled WGS sequence"/>
</dbReference>
<name>A0A0V1KM28_9BILA</name>
<gene>
    <name evidence="2" type="ORF">T02_4850</name>
</gene>
<dbReference type="OrthoDB" id="10304708at2759"/>
<feature type="region of interest" description="Disordered" evidence="1">
    <location>
        <begin position="1"/>
        <end position="25"/>
    </location>
</feature>
<reference evidence="2 3" key="1">
    <citation type="submission" date="2015-05" db="EMBL/GenBank/DDBJ databases">
        <title>Evolution of Trichinella species and genotypes.</title>
        <authorList>
            <person name="Korhonen P.K."/>
            <person name="Edoardo P."/>
            <person name="Giuseppe L.R."/>
            <person name="Gasser R.B."/>
        </authorList>
    </citation>
    <scope>NUCLEOTIDE SEQUENCE [LARGE SCALE GENOMIC DNA]</scope>
    <source>
        <strain evidence="2">ISS10</strain>
    </source>
</reference>
<organism evidence="2 3">
    <name type="scientific">Trichinella nativa</name>
    <dbReference type="NCBI Taxonomy" id="6335"/>
    <lineage>
        <taxon>Eukaryota</taxon>
        <taxon>Metazoa</taxon>
        <taxon>Ecdysozoa</taxon>
        <taxon>Nematoda</taxon>
        <taxon>Enoplea</taxon>
        <taxon>Dorylaimia</taxon>
        <taxon>Trichinellida</taxon>
        <taxon>Trichinellidae</taxon>
        <taxon>Trichinella</taxon>
    </lineage>
</organism>
<dbReference type="AlphaFoldDB" id="A0A0V1KM28"/>
<protein>
    <submittedName>
        <fullName evidence="2">Uncharacterized protein</fullName>
    </submittedName>
</protein>
<evidence type="ECO:0000313" key="3">
    <source>
        <dbReference type="Proteomes" id="UP000054721"/>
    </source>
</evidence>
<sequence>MGQVDHVLPDGPYLPSSSSAYPQSRQAQMTPAYTCSFSGTRFNRRFNALSLLNATSIEFFKSIHPWIVGSVGGGRQDPPPSGGARACLWRLIQAAHSTPVPLSSLENPLCDVPSASRQC</sequence>
<proteinExistence type="predicted"/>
<evidence type="ECO:0000256" key="1">
    <source>
        <dbReference type="SAM" id="MobiDB-lite"/>
    </source>
</evidence>
<evidence type="ECO:0000313" key="2">
    <source>
        <dbReference type="EMBL" id="KRZ48113.1"/>
    </source>
</evidence>
<feature type="compositionally biased region" description="Polar residues" evidence="1">
    <location>
        <begin position="15"/>
        <end position="25"/>
    </location>
</feature>
<comment type="caution">
    <text evidence="2">The sequence shown here is derived from an EMBL/GenBank/DDBJ whole genome shotgun (WGS) entry which is preliminary data.</text>
</comment>
<dbReference type="EMBL" id="JYDW01000469">
    <property type="protein sequence ID" value="KRZ48113.1"/>
    <property type="molecule type" value="Genomic_DNA"/>
</dbReference>
<keyword evidence="3" id="KW-1185">Reference proteome</keyword>